<protein>
    <submittedName>
        <fullName evidence="2">Transposase</fullName>
    </submittedName>
</protein>
<reference evidence="2 3" key="1">
    <citation type="submission" date="2019-01" db="EMBL/GenBank/DDBJ databases">
        <authorList>
            <person name="Brito A."/>
        </authorList>
    </citation>
    <scope>NUCLEOTIDE SEQUENCE [LARGE SCALE GENOMIC DNA]</scope>
    <source>
        <strain evidence="2">1</strain>
    </source>
</reference>
<feature type="transmembrane region" description="Helical" evidence="1">
    <location>
        <begin position="21"/>
        <end position="39"/>
    </location>
</feature>
<keyword evidence="1" id="KW-1133">Transmembrane helix</keyword>
<name>A0A563W4Q3_9CYAN</name>
<evidence type="ECO:0000256" key="1">
    <source>
        <dbReference type="SAM" id="Phobius"/>
    </source>
</evidence>
<dbReference type="EMBL" id="CAACVJ010000692">
    <property type="protein sequence ID" value="VEP18627.1"/>
    <property type="molecule type" value="Genomic_DNA"/>
</dbReference>
<gene>
    <name evidence="2" type="ORF">H1P_840008</name>
</gene>
<proteinExistence type="predicted"/>
<evidence type="ECO:0000313" key="2">
    <source>
        <dbReference type="EMBL" id="VEP18627.1"/>
    </source>
</evidence>
<keyword evidence="3" id="KW-1185">Reference proteome</keyword>
<keyword evidence="1" id="KW-0472">Membrane</keyword>
<keyword evidence="1" id="KW-0812">Transmembrane</keyword>
<sequence>MFRDFKRGGYNMEINRVNDNRLISLILLIYLSYSLSTFYRTKR</sequence>
<dbReference type="Proteomes" id="UP000320055">
    <property type="component" value="Unassembled WGS sequence"/>
</dbReference>
<dbReference type="AlphaFoldDB" id="A0A563W4Q3"/>
<organism evidence="2 3">
    <name type="scientific">Hyella patelloides LEGE 07179</name>
    <dbReference type="NCBI Taxonomy" id="945734"/>
    <lineage>
        <taxon>Bacteria</taxon>
        <taxon>Bacillati</taxon>
        <taxon>Cyanobacteriota</taxon>
        <taxon>Cyanophyceae</taxon>
        <taxon>Pleurocapsales</taxon>
        <taxon>Hyellaceae</taxon>
        <taxon>Hyella</taxon>
    </lineage>
</organism>
<evidence type="ECO:0000313" key="3">
    <source>
        <dbReference type="Proteomes" id="UP000320055"/>
    </source>
</evidence>
<accession>A0A563W4Q3</accession>